<proteinExistence type="predicted"/>
<dbReference type="OrthoDB" id="7201546at2"/>
<organism evidence="2 3">
    <name type="scientific">Qipengyuania oceanensis</name>
    <dbReference type="NCBI Taxonomy" id="1463597"/>
    <lineage>
        <taxon>Bacteria</taxon>
        <taxon>Pseudomonadati</taxon>
        <taxon>Pseudomonadota</taxon>
        <taxon>Alphaproteobacteria</taxon>
        <taxon>Sphingomonadales</taxon>
        <taxon>Erythrobacteraceae</taxon>
        <taxon>Qipengyuania</taxon>
    </lineage>
</organism>
<feature type="region of interest" description="Disordered" evidence="1">
    <location>
        <begin position="182"/>
        <end position="209"/>
    </location>
</feature>
<sequence length="249" mass="27039">MRLLATAAIVLALAGCATQRPRYSAQVIDRVLADAPYEAQPGKVVAAESAFARMAREEGQWTAFREFSAEGAIIHGRNGPIDARTWLAGQKDPEQAVQWGPRAVWLSCTGDVAISRGRLVDADGMVGTYVTVWQRQSDDSYKWVYDVGTLDDPQPPAAEKPGPDEIVVSGMDLVRGHVADCREAAGPPPPPMPEGLYPEGTRQGGGQARDETLRWNWLQLADGRRVFTSYILRDGTWEAAAKLDIPPAG</sequence>
<name>A0A844YFN3_9SPHN</name>
<accession>A0A844YFN3</accession>
<evidence type="ECO:0000313" key="2">
    <source>
        <dbReference type="EMBL" id="MXO63330.1"/>
    </source>
</evidence>
<protein>
    <recommendedName>
        <fullName evidence="4">DUF4440 domain-containing protein</fullName>
    </recommendedName>
</protein>
<gene>
    <name evidence="2" type="ORF">GRI48_09930</name>
</gene>
<dbReference type="RefSeq" id="WP_160674800.1">
    <property type="nucleotide sequence ID" value="NZ_WTYN01000001.1"/>
</dbReference>
<dbReference type="AlphaFoldDB" id="A0A844YFN3"/>
<dbReference type="EMBL" id="WTYN01000001">
    <property type="protein sequence ID" value="MXO63330.1"/>
    <property type="molecule type" value="Genomic_DNA"/>
</dbReference>
<evidence type="ECO:0008006" key="4">
    <source>
        <dbReference type="Google" id="ProtNLM"/>
    </source>
</evidence>
<reference evidence="2 3" key="1">
    <citation type="submission" date="2019-12" db="EMBL/GenBank/DDBJ databases">
        <title>Genomic-based taxomic classification of the family Erythrobacteraceae.</title>
        <authorList>
            <person name="Xu L."/>
        </authorList>
    </citation>
    <scope>NUCLEOTIDE SEQUENCE [LARGE SCALE GENOMIC DNA]</scope>
    <source>
        <strain evidence="2 3">MCCC 1A09965</strain>
    </source>
</reference>
<dbReference type="PROSITE" id="PS51257">
    <property type="entry name" value="PROKAR_LIPOPROTEIN"/>
    <property type="match status" value="1"/>
</dbReference>
<evidence type="ECO:0000256" key="1">
    <source>
        <dbReference type="SAM" id="MobiDB-lite"/>
    </source>
</evidence>
<comment type="caution">
    <text evidence="2">The sequence shown here is derived from an EMBL/GenBank/DDBJ whole genome shotgun (WGS) entry which is preliminary data.</text>
</comment>
<evidence type="ECO:0000313" key="3">
    <source>
        <dbReference type="Proteomes" id="UP000445582"/>
    </source>
</evidence>
<keyword evidence="3" id="KW-1185">Reference proteome</keyword>
<dbReference type="Proteomes" id="UP000445582">
    <property type="component" value="Unassembled WGS sequence"/>
</dbReference>